<dbReference type="InterPro" id="IPR049573">
    <property type="entry name" value="PTPDC1_PTP"/>
</dbReference>
<reference evidence="5" key="1">
    <citation type="submission" date="2021-01" db="EMBL/GenBank/DDBJ databases">
        <authorList>
            <person name="Li R."/>
            <person name="Bekaert M."/>
        </authorList>
    </citation>
    <scope>NUCLEOTIDE SEQUENCE</scope>
    <source>
        <strain evidence="5">Farmed</strain>
    </source>
</reference>
<feature type="domain" description="Tyrosine specific protein phosphatases" evidence="4">
    <location>
        <begin position="162"/>
        <end position="229"/>
    </location>
</feature>
<dbReference type="OrthoDB" id="542013at2759"/>
<dbReference type="PROSITE" id="PS00383">
    <property type="entry name" value="TYR_PHOSPHATASE_1"/>
    <property type="match status" value="1"/>
</dbReference>
<keyword evidence="2" id="KW-0904">Protein phosphatase</keyword>
<dbReference type="InterPro" id="IPR029021">
    <property type="entry name" value="Prot-tyrosine_phosphatase-like"/>
</dbReference>
<dbReference type="InterPro" id="IPR003595">
    <property type="entry name" value="Tyr_Pase_cat"/>
</dbReference>
<dbReference type="EC" id="3.1.3.-" evidence="5"/>
<dbReference type="Pfam" id="PF00782">
    <property type="entry name" value="DSPc"/>
    <property type="match status" value="1"/>
</dbReference>
<dbReference type="InterPro" id="IPR050561">
    <property type="entry name" value="PTP"/>
</dbReference>
<accession>A0A812D423</accession>
<dbReference type="PANTHER" id="PTHR23339">
    <property type="entry name" value="TYROSINE SPECIFIC PROTEIN PHOSPHATASE AND DUAL SPECIFICITY PROTEIN PHOSPHATASE"/>
    <property type="match status" value="1"/>
</dbReference>
<sequence>MNPDPDEVIHPGAEEIQWLTKKDLQGNEPYPHYSIFTEQARNFISLEKQCALFCGGRRCKYERADCWPDQMVINGLFSHWVTDNILAMSRPNTAAIKEFNIIQQFKDANIKTVINLQESGEHASCGPGLEASGFSYNPQDFMDKDIYVYNFSCPDFGASSNGMILDMVRVMQFALSQGKVAIHCHAGLGRTGLLICSYLVFTNRMSANDAIHYVREKRPRSIQTRRQMQCLKDFADYLQQLWIIFTFPEDVSCELTLQQYLSRQRKLLHGYEGRKLKYIPKIIYFVCERLLELAGRGNSLSSTFAKRPVDLKGAESDLNSLQLESKSSKNGNQEASSSADTFPNWWKQMTETEVTCLKAQEIAIALCNSTFNDDVTKRKNELKRQLNSCDDSWKSIATESDPFVLAALLWDWLNQLKEPVLRYTDMKGLLSYVNDPLSGLQTLEKSPYAILNYFSKVIGCLLPLPDRLITQVLEMLLSHLTYHYIITDHCAPLSRCNHWLDLQPSTPEELLNFFKALIRINHK</sequence>
<evidence type="ECO:0000259" key="3">
    <source>
        <dbReference type="PROSITE" id="PS50054"/>
    </source>
</evidence>
<dbReference type="InterPro" id="IPR000387">
    <property type="entry name" value="Tyr_Pase_dom"/>
</dbReference>
<dbReference type="EMBL" id="CAHIKZ030002367">
    <property type="protein sequence ID" value="CAE1285895.1"/>
    <property type="molecule type" value="Genomic_DNA"/>
</dbReference>
<dbReference type="AlphaFoldDB" id="A0A812D423"/>
<dbReference type="PROSITE" id="PS50056">
    <property type="entry name" value="TYR_PHOSPHATASE_2"/>
    <property type="match status" value="1"/>
</dbReference>
<dbReference type="FunFam" id="3.90.190.10:FF:000157">
    <property type="entry name" value="Protein-tyrosine phosphatase"/>
    <property type="match status" value="1"/>
</dbReference>
<dbReference type="GO" id="GO:0004725">
    <property type="term" value="F:protein tyrosine phosphatase activity"/>
    <property type="evidence" value="ECO:0007669"/>
    <property type="project" value="InterPro"/>
</dbReference>
<dbReference type="Proteomes" id="UP000597762">
    <property type="component" value="Unassembled WGS sequence"/>
</dbReference>
<dbReference type="CDD" id="cd14506">
    <property type="entry name" value="PTP_PTPDC1"/>
    <property type="match status" value="1"/>
</dbReference>
<keyword evidence="6" id="KW-1185">Reference proteome</keyword>
<dbReference type="InterPro" id="IPR016130">
    <property type="entry name" value="Tyr_Pase_AS"/>
</dbReference>
<dbReference type="Gene3D" id="3.90.190.10">
    <property type="entry name" value="Protein tyrosine phosphatase superfamily"/>
    <property type="match status" value="1"/>
</dbReference>
<name>A0A812D423_ACAPH</name>
<dbReference type="GO" id="GO:0060271">
    <property type="term" value="P:cilium assembly"/>
    <property type="evidence" value="ECO:0007669"/>
    <property type="project" value="InterPro"/>
</dbReference>
<dbReference type="InterPro" id="IPR020422">
    <property type="entry name" value="TYR_PHOSPHATASE_DUAL_dom"/>
</dbReference>
<dbReference type="SUPFAM" id="SSF52799">
    <property type="entry name" value="(Phosphotyrosine protein) phosphatases II"/>
    <property type="match status" value="1"/>
</dbReference>
<proteinExistence type="predicted"/>
<dbReference type="InterPro" id="IPR000340">
    <property type="entry name" value="Dual-sp_phosphatase_cat-dom"/>
</dbReference>
<evidence type="ECO:0000313" key="6">
    <source>
        <dbReference type="Proteomes" id="UP000597762"/>
    </source>
</evidence>
<evidence type="ECO:0000313" key="5">
    <source>
        <dbReference type="EMBL" id="CAE1285895.1"/>
    </source>
</evidence>
<dbReference type="PROSITE" id="PS50054">
    <property type="entry name" value="TYR_PHOSPHATASE_DUAL"/>
    <property type="match status" value="1"/>
</dbReference>
<evidence type="ECO:0000259" key="4">
    <source>
        <dbReference type="PROSITE" id="PS50056"/>
    </source>
</evidence>
<organism evidence="5 6">
    <name type="scientific">Acanthosepion pharaonis</name>
    <name type="common">Pharaoh cuttlefish</name>
    <name type="synonym">Sepia pharaonis</name>
    <dbReference type="NCBI Taxonomy" id="158019"/>
    <lineage>
        <taxon>Eukaryota</taxon>
        <taxon>Metazoa</taxon>
        <taxon>Spiralia</taxon>
        <taxon>Lophotrochozoa</taxon>
        <taxon>Mollusca</taxon>
        <taxon>Cephalopoda</taxon>
        <taxon>Coleoidea</taxon>
        <taxon>Decapodiformes</taxon>
        <taxon>Sepiida</taxon>
        <taxon>Sepiina</taxon>
        <taxon>Sepiidae</taxon>
        <taxon>Acanthosepion</taxon>
    </lineage>
</organism>
<dbReference type="SMART" id="SM00195">
    <property type="entry name" value="DSPc"/>
    <property type="match status" value="1"/>
</dbReference>
<protein>
    <submittedName>
        <fullName evidence="5">PTPDC1</fullName>
        <ecNumber evidence="5">3.1.3.-</ecNumber>
    </submittedName>
</protein>
<dbReference type="SMART" id="SM00404">
    <property type="entry name" value="PTPc_motif"/>
    <property type="match status" value="1"/>
</dbReference>
<evidence type="ECO:0000256" key="2">
    <source>
        <dbReference type="ARBA" id="ARBA00022912"/>
    </source>
</evidence>
<evidence type="ECO:0000256" key="1">
    <source>
        <dbReference type="ARBA" id="ARBA00022801"/>
    </source>
</evidence>
<comment type="caution">
    <text evidence="5">The sequence shown here is derived from an EMBL/GenBank/DDBJ whole genome shotgun (WGS) entry which is preliminary data.</text>
</comment>
<feature type="domain" description="Tyrosine-protein phosphatase" evidence="3">
    <location>
        <begin position="76"/>
        <end position="240"/>
    </location>
</feature>
<keyword evidence="1 5" id="KW-0378">Hydrolase</keyword>
<gene>
    <name evidence="5" type="ORF">SPHA_45668</name>
</gene>